<proteinExistence type="predicted"/>
<dbReference type="EMBL" id="BSXW01012436">
    <property type="protein sequence ID" value="GMF64922.1"/>
    <property type="molecule type" value="Genomic_DNA"/>
</dbReference>
<sequence length="190" mass="21097">MGELAEVVLPGYGVCTLNLGNGLHEFIADTADTFRCGGGKPRGVKSLTLQFFEIENPDSLPNFLHLVCRSLQSLTIEMQWPDRKRCVTLGAVASACPQLIQLFLVNFQVNLSPNEELQNWELHKLTIHGSGEVMGLADCLGDPAYRISRELVELEITLPRSIWVSADYISGIKGFCSRHERGSLEDPRLQ</sequence>
<name>A0A9W7D7K8_9STRA</name>
<dbReference type="Proteomes" id="UP001165083">
    <property type="component" value="Unassembled WGS sequence"/>
</dbReference>
<organism evidence="1 2">
    <name type="scientific">Phytophthora lilii</name>
    <dbReference type="NCBI Taxonomy" id="2077276"/>
    <lineage>
        <taxon>Eukaryota</taxon>
        <taxon>Sar</taxon>
        <taxon>Stramenopiles</taxon>
        <taxon>Oomycota</taxon>
        <taxon>Peronosporomycetes</taxon>
        <taxon>Peronosporales</taxon>
        <taxon>Peronosporaceae</taxon>
        <taxon>Phytophthora</taxon>
    </lineage>
</organism>
<dbReference type="OrthoDB" id="129474at2759"/>
<reference evidence="1" key="1">
    <citation type="submission" date="2023-04" db="EMBL/GenBank/DDBJ databases">
        <title>Phytophthora lilii NBRC 32176.</title>
        <authorList>
            <person name="Ichikawa N."/>
            <person name="Sato H."/>
            <person name="Tonouchi N."/>
        </authorList>
    </citation>
    <scope>NUCLEOTIDE SEQUENCE</scope>
    <source>
        <strain evidence="1">NBRC 32176</strain>
    </source>
</reference>
<evidence type="ECO:0000313" key="1">
    <source>
        <dbReference type="EMBL" id="GMF64922.1"/>
    </source>
</evidence>
<dbReference type="AlphaFoldDB" id="A0A9W7D7K8"/>
<protein>
    <submittedName>
        <fullName evidence="1">Unnamed protein product</fullName>
    </submittedName>
</protein>
<comment type="caution">
    <text evidence="1">The sequence shown here is derived from an EMBL/GenBank/DDBJ whole genome shotgun (WGS) entry which is preliminary data.</text>
</comment>
<evidence type="ECO:0000313" key="2">
    <source>
        <dbReference type="Proteomes" id="UP001165083"/>
    </source>
</evidence>
<accession>A0A9W7D7K8</accession>
<keyword evidence="2" id="KW-1185">Reference proteome</keyword>
<gene>
    <name evidence="1" type="ORF">Plil01_001766700</name>
</gene>